<dbReference type="AlphaFoldDB" id="A0A2W7Q0Z6"/>
<evidence type="ECO:0000313" key="2">
    <source>
        <dbReference type="EMBL" id="PZX42198.1"/>
    </source>
</evidence>
<protein>
    <submittedName>
        <fullName evidence="2">Transglutaminase superfamily protein</fullName>
    </submittedName>
</protein>
<comment type="caution">
    <text evidence="2">The sequence shown here is derived from an EMBL/GenBank/DDBJ whole genome shotgun (WGS) entry which is preliminary data.</text>
</comment>
<dbReference type="PANTHER" id="PTHR33490">
    <property type="entry name" value="BLR5614 PROTEIN-RELATED"/>
    <property type="match status" value="1"/>
</dbReference>
<dbReference type="SMART" id="SM00460">
    <property type="entry name" value="TGc"/>
    <property type="match status" value="1"/>
</dbReference>
<proteinExistence type="predicted"/>
<dbReference type="OrthoDB" id="5438043at2"/>
<name>A0A2W7Q0Z6_9RHOB</name>
<dbReference type="SUPFAM" id="SSF54001">
    <property type="entry name" value="Cysteine proteinases"/>
    <property type="match status" value="1"/>
</dbReference>
<dbReference type="Gene3D" id="3.10.620.30">
    <property type="match status" value="1"/>
</dbReference>
<dbReference type="InterPro" id="IPR038765">
    <property type="entry name" value="Papain-like_cys_pep_sf"/>
</dbReference>
<dbReference type="RefSeq" id="WP_071468249.1">
    <property type="nucleotide sequence ID" value="NZ_MEHT01000003.1"/>
</dbReference>
<reference evidence="2 3" key="1">
    <citation type="submission" date="2018-06" db="EMBL/GenBank/DDBJ databases">
        <title>Genomic Encyclopedia of Archaeal and Bacterial Type Strains, Phase II (KMG-II): from individual species to whole genera.</title>
        <authorList>
            <person name="Goeker M."/>
        </authorList>
    </citation>
    <scope>NUCLEOTIDE SEQUENCE [LARGE SCALE GENOMIC DNA]</scope>
    <source>
        <strain evidence="2 3">DSM 13087</strain>
    </source>
</reference>
<dbReference type="STRING" id="121821.GCA_001870675_01206"/>
<keyword evidence="3" id="KW-1185">Reference proteome</keyword>
<dbReference type="Gene3D" id="2.60.40.2250">
    <property type="match status" value="1"/>
</dbReference>
<organism evidence="2 3">
    <name type="scientific">Roseinatronobacter thiooxidans</name>
    <dbReference type="NCBI Taxonomy" id="121821"/>
    <lineage>
        <taxon>Bacteria</taxon>
        <taxon>Pseudomonadati</taxon>
        <taxon>Pseudomonadota</taxon>
        <taxon>Alphaproteobacteria</taxon>
        <taxon>Rhodobacterales</taxon>
        <taxon>Paracoccaceae</taxon>
        <taxon>Roseinatronobacter</taxon>
    </lineage>
</organism>
<accession>A0A2W7Q0Z6</accession>
<evidence type="ECO:0000313" key="3">
    <source>
        <dbReference type="Proteomes" id="UP000249364"/>
    </source>
</evidence>
<sequence length="258" mass="28319">MLFEIDVLLDYDLTQGDAALLMIEAAHKDGQRILDSHLDVKNAELRVIDADGALEQRVWAVVQQTRLQTRYRAKVEVTRTHAALATRPATALDALPSDVLPYLRPSRYCPSDMFVPFVAKEFADLHGGALVVAIRDWVGRELSYVPGSSVASTSAVETFLSRQGVCRDYAHMVCAFARAANIPARYVSGYGPDVAPQDFHAVAEVWLDGRWHLVDATGMSTPATLVVIGAGRDCGDVAFMETENEAQFRELSVRVARA</sequence>
<gene>
    <name evidence="2" type="ORF">LY56_02188</name>
</gene>
<dbReference type="PANTHER" id="PTHR33490:SF12">
    <property type="entry name" value="BLL5557 PROTEIN"/>
    <property type="match status" value="1"/>
</dbReference>
<dbReference type="Proteomes" id="UP000249364">
    <property type="component" value="Unassembled WGS sequence"/>
</dbReference>
<feature type="domain" description="Transglutaminase-like" evidence="1">
    <location>
        <begin position="158"/>
        <end position="218"/>
    </location>
</feature>
<dbReference type="EMBL" id="QKZQ01000009">
    <property type="protein sequence ID" value="PZX42198.1"/>
    <property type="molecule type" value="Genomic_DNA"/>
</dbReference>
<dbReference type="InterPro" id="IPR002931">
    <property type="entry name" value="Transglutaminase-like"/>
</dbReference>
<dbReference type="Pfam" id="PF01841">
    <property type="entry name" value="Transglut_core"/>
    <property type="match status" value="1"/>
</dbReference>
<evidence type="ECO:0000259" key="1">
    <source>
        <dbReference type="SMART" id="SM00460"/>
    </source>
</evidence>